<feature type="transmembrane region" description="Helical" evidence="8">
    <location>
        <begin position="233"/>
        <end position="252"/>
    </location>
</feature>
<reference evidence="10 11" key="1">
    <citation type="submission" date="2020-05" db="EMBL/GenBank/DDBJ databases">
        <authorList>
            <person name="Li K."/>
        </authorList>
    </citation>
    <scope>NUCLEOTIDE SEQUENCE [LARGE SCALE GENOMIC DNA]</scope>
    <source>
        <strain evidence="11">jing01</strain>
    </source>
</reference>
<name>A0A6M4PTA3_9ACTN</name>
<feature type="transmembrane region" description="Helical" evidence="8">
    <location>
        <begin position="327"/>
        <end position="351"/>
    </location>
</feature>
<dbReference type="Pfam" id="PF07690">
    <property type="entry name" value="MFS_1"/>
    <property type="match status" value="1"/>
</dbReference>
<dbReference type="PROSITE" id="PS00216">
    <property type="entry name" value="SUGAR_TRANSPORT_1"/>
    <property type="match status" value="1"/>
</dbReference>
<comment type="subcellular location">
    <subcellularLocation>
        <location evidence="1">Cell membrane</location>
        <topology evidence="1">Multi-pass membrane protein</topology>
    </subcellularLocation>
</comment>
<evidence type="ECO:0000256" key="6">
    <source>
        <dbReference type="ARBA" id="ARBA00023136"/>
    </source>
</evidence>
<dbReference type="GO" id="GO:0005886">
    <property type="term" value="C:plasma membrane"/>
    <property type="evidence" value="ECO:0007669"/>
    <property type="project" value="UniProtKB-SubCell"/>
</dbReference>
<proteinExistence type="predicted"/>
<feature type="transmembrane region" description="Helical" evidence="8">
    <location>
        <begin position="357"/>
        <end position="376"/>
    </location>
</feature>
<keyword evidence="11" id="KW-1185">Reference proteome</keyword>
<dbReference type="InterPro" id="IPR005829">
    <property type="entry name" value="Sugar_transporter_CS"/>
</dbReference>
<evidence type="ECO:0000256" key="8">
    <source>
        <dbReference type="SAM" id="Phobius"/>
    </source>
</evidence>
<feature type="transmembrane region" description="Helical" evidence="8">
    <location>
        <begin position="89"/>
        <end position="113"/>
    </location>
</feature>
<feature type="region of interest" description="Disordered" evidence="7">
    <location>
        <begin position="381"/>
        <end position="417"/>
    </location>
</feature>
<dbReference type="Gene3D" id="1.20.1250.20">
    <property type="entry name" value="MFS general substrate transporter like domains"/>
    <property type="match status" value="1"/>
</dbReference>
<evidence type="ECO:0000256" key="4">
    <source>
        <dbReference type="ARBA" id="ARBA00022692"/>
    </source>
</evidence>
<evidence type="ECO:0000313" key="10">
    <source>
        <dbReference type="EMBL" id="QJS13877.1"/>
    </source>
</evidence>
<dbReference type="PANTHER" id="PTHR23517">
    <property type="entry name" value="RESISTANCE PROTEIN MDTM, PUTATIVE-RELATED-RELATED"/>
    <property type="match status" value="1"/>
</dbReference>
<keyword evidence="6 8" id="KW-0472">Membrane</keyword>
<evidence type="ECO:0000256" key="3">
    <source>
        <dbReference type="ARBA" id="ARBA00022475"/>
    </source>
</evidence>
<feature type="domain" description="Major facilitator superfamily (MFS) profile" evidence="9">
    <location>
        <begin position="1"/>
        <end position="380"/>
    </location>
</feature>
<dbReference type="KEGG" id="sarg:HKX69_33920"/>
<keyword evidence="4 8" id="KW-0812">Transmembrane</keyword>
<dbReference type="InterPro" id="IPR011701">
    <property type="entry name" value="MFS"/>
</dbReference>
<dbReference type="EMBL" id="CP053189">
    <property type="protein sequence ID" value="QJS13877.1"/>
    <property type="molecule type" value="Genomic_DNA"/>
</dbReference>
<dbReference type="InterPro" id="IPR020846">
    <property type="entry name" value="MFS_dom"/>
</dbReference>
<dbReference type="AlphaFoldDB" id="A0A6M4PTA3"/>
<feature type="transmembrane region" description="Helical" evidence="8">
    <location>
        <begin position="201"/>
        <end position="221"/>
    </location>
</feature>
<feature type="transmembrane region" description="Helical" evidence="8">
    <location>
        <begin position="264"/>
        <end position="283"/>
    </location>
</feature>
<dbReference type="InterPro" id="IPR050171">
    <property type="entry name" value="MFS_Transporters"/>
</dbReference>
<sequence>MLTLATVVLMATASAPSPIYPLYRERWDFSVTMVTVVFAVYVAGLLGALLTLGPLSDRLGRRPVLLAALLLAAASTAVFRTAGGVPSLVVARAVQGVATGTAVPGLAAGLVDFSPARRPHAGTTATAVGTSVGLAAGAAVVGLLVQSVARPDTYVFSVLTCVFLLLAVAVWHIPETVGPPADGPARLRPRVSVPPGSRHRFLAAVPALVAGWSVTGLFLALTPSVVAGVLHVTWGAAGGLDIAALFLAGGLGGMWSARHTVRRATLLGAAALTLGSAGLAVAIALPSPVAYACGAVVAGSGVGLTYNGSLRAIGEVTTARTRSEVFCAVYVVSYAALSLPALGAGMVAPVWGLRTTGFLYVAFVGSVSLLALVHAARSRTGTPAGRAPIRRPRDADAPTACAHRSLTSGDGSPPDKR</sequence>
<keyword evidence="5 8" id="KW-1133">Transmembrane helix</keyword>
<keyword evidence="2" id="KW-0813">Transport</keyword>
<feature type="transmembrane region" description="Helical" evidence="8">
    <location>
        <begin position="154"/>
        <end position="173"/>
    </location>
</feature>
<dbReference type="PROSITE" id="PS50850">
    <property type="entry name" value="MFS"/>
    <property type="match status" value="1"/>
</dbReference>
<feature type="transmembrane region" description="Helical" evidence="8">
    <location>
        <begin position="125"/>
        <end position="148"/>
    </location>
</feature>
<feature type="transmembrane region" description="Helical" evidence="8">
    <location>
        <begin position="289"/>
        <end position="306"/>
    </location>
</feature>
<gene>
    <name evidence="10" type="ORF">HKX69_33920</name>
</gene>
<dbReference type="GO" id="GO:0022857">
    <property type="term" value="F:transmembrane transporter activity"/>
    <property type="evidence" value="ECO:0007669"/>
    <property type="project" value="InterPro"/>
</dbReference>
<dbReference type="InterPro" id="IPR036259">
    <property type="entry name" value="MFS_trans_sf"/>
</dbReference>
<evidence type="ECO:0000259" key="9">
    <source>
        <dbReference type="PROSITE" id="PS50850"/>
    </source>
</evidence>
<dbReference type="Proteomes" id="UP000502641">
    <property type="component" value="Chromosome"/>
</dbReference>
<evidence type="ECO:0000256" key="7">
    <source>
        <dbReference type="SAM" id="MobiDB-lite"/>
    </source>
</evidence>
<organism evidence="10 11">
    <name type="scientific">Streptomyces argyrophylli</name>
    <dbReference type="NCBI Taxonomy" id="2726118"/>
    <lineage>
        <taxon>Bacteria</taxon>
        <taxon>Bacillati</taxon>
        <taxon>Actinomycetota</taxon>
        <taxon>Actinomycetes</taxon>
        <taxon>Kitasatosporales</taxon>
        <taxon>Streptomycetaceae</taxon>
        <taxon>Streptomyces</taxon>
    </lineage>
</organism>
<feature type="transmembrane region" description="Helical" evidence="8">
    <location>
        <begin position="64"/>
        <end position="83"/>
    </location>
</feature>
<evidence type="ECO:0000256" key="1">
    <source>
        <dbReference type="ARBA" id="ARBA00004651"/>
    </source>
</evidence>
<protein>
    <submittedName>
        <fullName evidence="10">MFS transporter</fullName>
    </submittedName>
</protein>
<evidence type="ECO:0000256" key="2">
    <source>
        <dbReference type="ARBA" id="ARBA00022448"/>
    </source>
</evidence>
<evidence type="ECO:0000256" key="5">
    <source>
        <dbReference type="ARBA" id="ARBA00022989"/>
    </source>
</evidence>
<evidence type="ECO:0000313" key="11">
    <source>
        <dbReference type="Proteomes" id="UP000502641"/>
    </source>
</evidence>
<keyword evidence="3" id="KW-1003">Cell membrane</keyword>
<dbReference type="SUPFAM" id="SSF103473">
    <property type="entry name" value="MFS general substrate transporter"/>
    <property type="match status" value="1"/>
</dbReference>
<dbReference type="PANTHER" id="PTHR23517:SF13">
    <property type="entry name" value="MAJOR FACILITATOR SUPERFAMILY MFS_1"/>
    <property type="match status" value="1"/>
</dbReference>
<accession>A0A6M4PTA3</accession>
<feature type="transmembrane region" description="Helical" evidence="8">
    <location>
        <begin position="29"/>
        <end position="52"/>
    </location>
</feature>